<dbReference type="VEuPathDB" id="AmoebaDB:NF0125140"/>
<keyword evidence="4 7" id="KW-0863">Zinc-finger</keyword>
<evidence type="ECO:0000256" key="7">
    <source>
        <dbReference type="PROSITE-ProRule" id="PRU00175"/>
    </source>
</evidence>
<dbReference type="GO" id="GO:0006904">
    <property type="term" value="P:vesicle docking involved in exocytosis"/>
    <property type="evidence" value="ECO:0007669"/>
    <property type="project" value="TreeGrafter"/>
</dbReference>
<dbReference type="GO" id="GO:0030674">
    <property type="term" value="F:protein-macromolecule adaptor activity"/>
    <property type="evidence" value="ECO:0007669"/>
    <property type="project" value="TreeGrafter"/>
</dbReference>
<dbReference type="InterPro" id="IPR011047">
    <property type="entry name" value="Quinoprotein_ADH-like_sf"/>
</dbReference>
<evidence type="ECO:0000313" key="12">
    <source>
        <dbReference type="Proteomes" id="UP000444721"/>
    </source>
</evidence>
<feature type="compositionally biased region" description="Low complexity" evidence="9">
    <location>
        <begin position="194"/>
        <end position="211"/>
    </location>
</feature>
<gene>
    <name evidence="11" type="ORF">FDP41_004982</name>
</gene>
<dbReference type="Pfam" id="PF17122">
    <property type="entry name" value="zf-C3H2C3"/>
    <property type="match status" value="1"/>
</dbReference>
<dbReference type="GO" id="GO:0008270">
    <property type="term" value="F:zinc ion binding"/>
    <property type="evidence" value="ECO:0007669"/>
    <property type="project" value="UniProtKB-KW"/>
</dbReference>
<keyword evidence="12" id="KW-1185">Reference proteome</keyword>
<dbReference type="Proteomes" id="UP000444721">
    <property type="component" value="Unassembled WGS sequence"/>
</dbReference>
<dbReference type="GO" id="GO:0005768">
    <property type="term" value="C:endosome"/>
    <property type="evidence" value="ECO:0007669"/>
    <property type="project" value="TreeGrafter"/>
</dbReference>
<keyword evidence="6" id="KW-0472">Membrane</keyword>
<feature type="compositionally biased region" description="Low complexity" evidence="9">
    <location>
        <begin position="90"/>
        <end position="103"/>
    </location>
</feature>
<dbReference type="GO" id="GO:0007032">
    <property type="term" value="P:endosome organization"/>
    <property type="evidence" value="ECO:0007669"/>
    <property type="project" value="TreeGrafter"/>
</dbReference>
<evidence type="ECO:0000259" key="10">
    <source>
        <dbReference type="PROSITE" id="PS50089"/>
    </source>
</evidence>
<dbReference type="GO" id="GO:0007033">
    <property type="term" value="P:vacuole organization"/>
    <property type="evidence" value="ECO:0007669"/>
    <property type="project" value="TreeGrafter"/>
</dbReference>
<dbReference type="InterPro" id="IPR057308">
    <property type="entry name" value="CHCR_PEP5_VPS11"/>
</dbReference>
<dbReference type="InterPro" id="IPR001841">
    <property type="entry name" value="Znf_RING"/>
</dbReference>
<dbReference type="Pfam" id="PF23356">
    <property type="entry name" value="TPR_PEP5_VPS11"/>
    <property type="match status" value="3"/>
</dbReference>
<feature type="domain" description="RING-type" evidence="10">
    <location>
        <begin position="1361"/>
        <end position="1394"/>
    </location>
</feature>
<evidence type="ECO:0000256" key="8">
    <source>
        <dbReference type="SAM" id="Coils"/>
    </source>
</evidence>
<reference evidence="11 12" key="1">
    <citation type="journal article" date="2019" name="Sci. Rep.">
        <title>Nanopore sequencing improves the draft genome of the human pathogenic amoeba Naegleria fowleri.</title>
        <authorList>
            <person name="Liechti N."/>
            <person name="Schurch N."/>
            <person name="Bruggmann R."/>
            <person name="Wittwer M."/>
        </authorList>
    </citation>
    <scope>NUCLEOTIDE SEQUENCE [LARGE SCALE GENOMIC DNA]</scope>
    <source>
        <strain evidence="11 12">ATCC 30894</strain>
    </source>
</reference>
<evidence type="ECO:0000256" key="5">
    <source>
        <dbReference type="ARBA" id="ARBA00022833"/>
    </source>
</evidence>
<evidence type="ECO:0000256" key="1">
    <source>
        <dbReference type="ARBA" id="ARBA00004184"/>
    </source>
</evidence>
<feature type="region of interest" description="Disordered" evidence="9">
    <location>
        <begin position="1"/>
        <end position="36"/>
    </location>
</feature>
<dbReference type="GO" id="GO:0048284">
    <property type="term" value="P:organelle fusion"/>
    <property type="evidence" value="ECO:0007669"/>
    <property type="project" value="TreeGrafter"/>
</dbReference>
<evidence type="ECO:0000256" key="6">
    <source>
        <dbReference type="ARBA" id="ARBA00023136"/>
    </source>
</evidence>
<organism evidence="11 12">
    <name type="scientific">Naegleria fowleri</name>
    <name type="common">Brain eating amoeba</name>
    <dbReference type="NCBI Taxonomy" id="5763"/>
    <lineage>
        <taxon>Eukaryota</taxon>
        <taxon>Discoba</taxon>
        <taxon>Heterolobosea</taxon>
        <taxon>Tetramitia</taxon>
        <taxon>Eutetramitia</taxon>
        <taxon>Vahlkampfiidae</taxon>
        <taxon>Naegleria</taxon>
    </lineage>
</organism>
<dbReference type="VEuPathDB" id="AmoebaDB:FDP41_004982"/>
<keyword evidence="8" id="KW-0175">Coiled coil</keyword>
<keyword evidence="5" id="KW-0862">Zinc</keyword>
<dbReference type="CDD" id="cd16688">
    <property type="entry name" value="RING-H2_Vps11"/>
    <property type="match status" value="1"/>
</dbReference>
<dbReference type="GO" id="GO:0030897">
    <property type="term" value="C:HOPS complex"/>
    <property type="evidence" value="ECO:0007669"/>
    <property type="project" value="TreeGrafter"/>
</dbReference>
<evidence type="ECO:0000256" key="4">
    <source>
        <dbReference type="ARBA" id="ARBA00022771"/>
    </source>
</evidence>
<comment type="similarity">
    <text evidence="2">Belongs to the VPS11 family.</text>
</comment>
<feature type="region of interest" description="Disordered" evidence="9">
    <location>
        <begin position="1116"/>
        <end position="1138"/>
    </location>
</feature>
<evidence type="ECO:0000256" key="3">
    <source>
        <dbReference type="ARBA" id="ARBA00022723"/>
    </source>
</evidence>
<dbReference type="PROSITE" id="PS50089">
    <property type="entry name" value="ZF_RING_2"/>
    <property type="match status" value="1"/>
</dbReference>
<evidence type="ECO:0000256" key="2">
    <source>
        <dbReference type="ARBA" id="ARBA00007070"/>
    </source>
</evidence>
<dbReference type="OrthoDB" id="26184at2759"/>
<dbReference type="SUPFAM" id="SSF50998">
    <property type="entry name" value="Quinoprotein alcohol dehydrogenase-like"/>
    <property type="match status" value="1"/>
</dbReference>
<sequence length="1476" mass="167362">MLSSASSSRLSTTSTTKASSSLRSHNNSNNNKKQPFSNVFTFFDHSRLDGWQKKSKVYYHPQVSPLLLPPGVTPYGSSSTNGNSTGGSSSGKNKTSSDTSSGRIGSLNNNNLILNSPLLQNTPLANLYTSTTALDSQRLDKTNITSVAASKNILFFSDDHGNIHTIDTHKKEHTCVVSVFSKAVFSIRVVTPKSGSEYKGGSSGKQSSTSGQHEEQKVKSNYLIAIGNLTIQEDVKIKVFEWKGAFKISDLLTIPKAEITLPRYDKEDKLITSIDQFEVTTDLKYLAIPRGKYVYLYNDVGKRNTTTNQSGVVSASKTSNQTGFFSFASSSDKRAPSIQALPSNSQINSLGFLSNQDKQGNWVLYATDKNDVYRWDLARSLGSGFVKIPFSSSSLVSATGSNTSNASQDTTSNGANFVGNLDPIEFGCACVSSPFYASSFLEHQEAKYNSQRSLQNQNLLYDTTIGKYHSAFIVLKGDEIHAFKYNHNPNILVPSSSSSGDNASGVNDKLVKLPPSHTTHHNHNIVRRKLFWYQNYLGMVRVENHSSLPIYGSGVTNKKGNVILNMYDVNNAYITYDFRTQNLHMANNVPQNGVANQQGNNSLSSIEKNRKYQFIDVVPVYQQGVDTGTIFLIVKREGPMGKESGSENYIYQLKEKPPQSKLELLIKKYQYRYAIELAKTIQQLDYDAFNSETRRKYGDYLFSQGRYQQSVRQYMQTIPLVEPSYVIRKFLDSQKNAYLIQYLLKLHIERKNNRDHTTLLLNCFMRLDDLSEEQIQLMTNPSGLNMSNISKDKDIVGMDMLMDGDDGQEDAEIAEEEAESQLMTRFMELVEMRDKSKIFEEFIHPRNSKLLNYDVETAIKVLRENGFRDEALKLAESNAPLLANNPEKQKILNDWIIRIYIEDFAKWNENPKLLEYKLNYKKALRHIESLNLEQAKEFMRKYGRKLVANIPERATNFLIRMCTNYRPIPSKKQVTGAIPQIFEVADNMDDKRRIFLTQSACEELHITDPDLLNISVSSSSTQFDQSPEDYIFCYSADKDHTQNQYWLMVLLEVVTSYHKDVHFNMDKVVYNSLLELYLYFWSKDNAGNNRNSADVDHTLEEGFNISNGQYYEYKGLLDSNPNTPTPTSPAGATPSVDTSSSLLLPKIDDGNDYYKIYPVHSSDITTPYRLKIMDILSQRSHGDDSKPKYDREHALVLVQSAKFREGILYLYQVLGLHYDIIQYHMDKDGVDPDRKFQDILSRCREKECKDDRNVWIQALSFYAKGLGSEEPNSEKYLTSLLEEIKDNDVIPPLMVVDILCQDSKIKLSTIKQYLQSKLKSEQENIKDQTSTIRELQKETQKLSYEVEELRTSAKIFQLTQCSLCNSQLDLPAVHFMCMHSYHQRCLEKDECPKCAEKNKSYLNEMEVLKRAKEAGGRYGASGGTLSKQEQRDNFFKRLATNGFSVVAREFGMGTINSSLTSIGGELNPYDDFDDKL</sequence>
<feature type="region of interest" description="Disordered" evidence="9">
    <location>
        <begin position="194"/>
        <end position="214"/>
    </location>
</feature>
<proteinExistence type="inferred from homology"/>
<accession>A0A6A5BNJ0</accession>
<evidence type="ECO:0000256" key="9">
    <source>
        <dbReference type="SAM" id="MobiDB-lite"/>
    </source>
</evidence>
<feature type="region of interest" description="Disordered" evidence="9">
    <location>
        <begin position="70"/>
        <end position="103"/>
    </location>
</feature>
<comment type="caution">
    <text evidence="11">The sequence shown here is derived from an EMBL/GenBank/DDBJ whole genome shotgun (WGS) entry which is preliminary data.</text>
</comment>
<keyword evidence="3" id="KW-0479">Metal-binding</keyword>
<dbReference type="SMART" id="SM00184">
    <property type="entry name" value="RING"/>
    <property type="match status" value="1"/>
</dbReference>
<dbReference type="PANTHER" id="PTHR23323">
    <property type="entry name" value="VACUOLAR PROTEIN SORTING-ASSOCIATED PROTEIN"/>
    <property type="match status" value="1"/>
</dbReference>
<dbReference type="RefSeq" id="XP_044560367.1">
    <property type="nucleotide sequence ID" value="XM_044708455.1"/>
</dbReference>
<dbReference type="SUPFAM" id="SSF57850">
    <property type="entry name" value="RING/U-box"/>
    <property type="match status" value="1"/>
</dbReference>
<dbReference type="EMBL" id="VFQX01000043">
    <property type="protein sequence ID" value="KAF0975654.1"/>
    <property type="molecule type" value="Genomic_DNA"/>
</dbReference>
<protein>
    <recommendedName>
        <fullName evidence="10">RING-type domain-containing protein</fullName>
    </recommendedName>
</protein>
<evidence type="ECO:0000313" key="11">
    <source>
        <dbReference type="EMBL" id="KAF0975654.1"/>
    </source>
</evidence>
<name>A0A6A5BNJ0_NAEFO</name>
<dbReference type="VEuPathDB" id="AmoebaDB:NfTy_050850"/>
<feature type="coiled-coil region" evidence="8">
    <location>
        <begin position="1318"/>
        <end position="1352"/>
    </location>
</feature>
<dbReference type="GeneID" id="68112200"/>
<dbReference type="PANTHER" id="PTHR23323:SF24">
    <property type="entry name" value="VACUOLAR PROTEIN SORTING-ASSOCIATED PROTEIN 11 HOMOLOG"/>
    <property type="match status" value="1"/>
</dbReference>
<comment type="subcellular location">
    <subcellularLocation>
        <location evidence="1">Endomembrane system</location>
        <topology evidence="1">Peripheral membrane protein</topology>
    </subcellularLocation>
</comment>